<evidence type="ECO:0000256" key="15">
    <source>
        <dbReference type="RuleBase" id="RU364037"/>
    </source>
</evidence>
<accession>H3KG19</accession>
<feature type="binding site" evidence="13">
    <location>
        <position position="107"/>
    </location>
    <ligand>
        <name>Zn(2+)</name>
        <dbReference type="ChEBI" id="CHEBI:29105"/>
    </ligand>
</feature>
<keyword evidence="6 15" id="KW-0678">Repressor</keyword>
<dbReference type="EMBL" id="AFBQ01000257">
    <property type="protein sequence ID" value="EHY30945.1"/>
    <property type="molecule type" value="Genomic_DNA"/>
</dbReference>
<dbReference type="GO" id="GO:0045892">
    <property type="term" value="P:negative regulation of DNA-templated transcription"/>
    <property type="evidence" value="ECO:0007669"/>
    <property type="project" value="TreeGrafter"/>
</dbReference>
<evidence type="ECO:0000313" key="17">
    <source>
        <dbReference type="Proteomes" id="UP000004956"/>
    </source>
</evidence>
<dbReference type="InterPro" id="IPR036390">
    <property type="entry name" value="WH_DNA-bd_sf"/>
</dbReference>
<dbReference type="Pfam" id="PF01475">
    <property type="entry name" value="FUR"/>
    <property type="match status" value="1"/>
</dbReference>
<evidence type="ECO:0000313" key="16">
    <source>
        <dbReference type="EMBL" id="EHY30945.1"/>
    </source>
</evidence>
<dbReference type="AlphaFoldDB" id="H3KG19"/>
<dbReference type="InterPro" id="IPR002481">
    <property type="entry name" value="FUR"/>
</dbReference>
<dbReference type="GO" id="GO:0000976">
    <property type="term" value="F:transcription cis-regulatory region binding"/>
    <property type="evidence" value="ECO:0007669"/>
    <property type="project" value="TreeGrafter"/>
</dbReference>
<gene>
    <name evidence="15" type="primary">fur</name>
    <name evidence="16" type="ORF">HMPREF9440_01693</name>
</gene>
<reference evidence="16 17" key="1">
    <citation type="submission" date="2011-11" db="EMBL/GenBank/DDBJ databases">
        <authorList>
            <person name="Weinstock G."/>
            <person name="Sodergren E."/>
            <person name="Clifton S."/>
            <person name="Fulton L."/>
            <person name="Fulton B."/>
            <person name="Courtney L."/>
            <person name="Fronick C."/>
            <person name="Harrison M."/>
            <person name="Strong C."/>
            <person name="Farmer C."/>
            <person name="Delahaunty K."/>
            <person name="Markovic C."/>
            <person name="Hall O."/>
            <person name="Minx P."/>
            <person name="Tomlinson C."/>
            <person name="Mitreva M."/>
            <person name="Hou S."/>
            <person name="Chen J."/>
            <person name="Wollam A."/>
            <person name="Pepin K.H."/>
            <person name="Johnson M."/>
            <person name="Bhonagiri V."/>
            <person name="Zhang X."/>
            <person name="Suruliraj S."/>
            <person name="Warren W."/>
            <person name="Chinwalla A."/>
            <person name="Mardis E.R."/>
            <person name="Wilson R.K."/>
        </authorList>
    </citation>
    <scope>NUCLEOTIDE SEQUENCE [LARGE SCALE GENOMIC DNA]</scope>
    <source>
        <strain evidence="16 17">YIT 11816</strain>
    </source>
</reference>
<feature type="binding site" evidence="13">
    <location>
        <position position="144"/>
    </location>
    <ligand>
        <name>Zn(2+)</name>
        <dbReference type="ChEBI" id="CHEBI:29105"/>
    </ligand>
</feature>
<dbReference type="GO" id="GO:0008270">
    <property type="term" value="F:zinc ion binding"/>
    <property type="evidence" value="ECO:0007669"/>
    <property type="project" value="TreeGrafter"/>
</dbReference>
<dbReference type="Proteomes" id="UP000004956">
    <property type="component" value="Unassembled WGS sequence"/>
</dbReference>
<dbReference type="InterPro" id="IPR043135">
    <property type="entry name" value="Fur_C"/>
</dbReference>
<keyword evidence="17" id="KW-1185">Reference proteome</keyword>
<dbReference type="PANTHER" id="PTHR33202">
    <property type="entry name" value="ZINC UPTAKE REGULATION PROTEIN"/>
    <property type="match status" value="1"/>
</dbReference>
<evidence type="ECO:0000256" key="1">
    <source>
        <dbReference type="ARBA" id="ARBA00004496"/>
    </source>
</evidence>
<evidence type="ECO:0000256" key="13">
    <source>
        <dbReference type="PIRSR" id="PIRSR602481-1"/>
    </source>
</evidence>
<dbReference type="SUPFAM" id="SSF46785">
    <property type="entry name" value="Winged helix' DNA-binding domain"/>
    <property type="match status" value="1"/>
</dbReference>
<keyword evidence="7 13" id="KW-0479">Metal-binding</keyword>
<evidence type="ECO:0000256" key="11">
    <source>
        <dbReference type="ARBA" id="ARBA00023125"/>
    </source>
</evidence>
<feature type="binding site" evidence="13">
    <location>
        <position position="147"/>
    </location>
    <ligand>
        <name>Zn(2+)</name>
        <dbReference type="ChEBI" id="CHEBI:29105"/>
    </ligand>
</feature>
<keyword evidence="10 15" id="KW-0805">Transcription regulation</keyword>
<dbReference type="FunFam" id="3.30.1490.190:FF:000001">
    <property type="entry name" value="Ferric uptake regulation protein"/>
    <property type="match status" value="1"/>
</dbReference>
<dbReference type="GO" id="GO:1900705">
    <property type="term" value="P:negative regulation of siderophore biosynthetic process"/>
    <property type="evidence" value="ECO:0007669"/>
    <property type="project" value="TreeGrafter"/>
</dbReference>
<evidence type="ECO:0000256" key="14">
    <source>
        <dbReference type="PIRSR" id="PIRSR602481-2"/>
    </source>
</evidence>
<comment type="subunit">
    <text evidence="3 15">Homodimer.</text>
</comment>
<dbReference type="Gene3D" id="3.30.1490.190">
    <property type="match status" value="1"/>
</dbReference>
<sequence>MSENSSNQASNDLKTMGLKVTAPRLKILDIFQRLSADAEKERRHLSAEEIYKVLLEENSDIGLATVYRVLTQFESAGILVRHHFEEGRATYELQEGRHHDHIICVRCGRIEEFVDPGIERAQRLVANALGYDLTDHSLVLYGVCEACRKEAEAQTETF</sequence>
<keyword evidence="11 15" id="KW-0238">DNA-binding</keyword>
<comment type="subcellular location">
    <subcellularLocation>
        <location evidence="1 15">Cytoplasm</location>
    </subcellularLocation>
</comment>
<dbReference type="NCBIfam" id="NF006999">
    <property type="entry name" value="PRK09462.1"/>
    <property type="match status" value="1"/>
</dbReference>
<evidence type="ECO:0000256" key="9">
    <source>
        <dbReference type="ARBA" id="ARBA00023004"/>
    </source>
</evidence>
<feature type="binding site" evidence="14">
    <location>
        <position position="98"/>
    </location>
    <ligand>
        <name>Fe cation</name>
        <dbReference type="ChEBI" id="CHEBI:24875"/>
    </ligand>
</feature>
<proteinExistence type="inferred from homology"/>
<dbReference type="FunFam" id="1.10.10.10:FF:000007">
    <property type="entry name" value="Ferric uptake regulation protein"/>
    <property type="match status" value="1"/>
</dbReference>
<keyword evidence="12 15" id="KW-0804">Transcription</keyword>
<evidence type="ECO:0000256" key="7">
    <source>
        <dbReference type="ARBA" id="ARBA00022723"/>
    </source>
</evidence>
<keyword evidence="5 15" id="KW-0963">Cytoplasm</keyword>
<dbReference type="STRING" id="762967.HMPREF9440_01693"/>
<comment type="similarity">
    <text evidence="2 15">Belongs to the Fur family.</text>
</comment>
<dbReference type="HOGENOM" id="CLU_096072_3_3_4"/>
<dbReference type="Gene3D" id="1.10.10.10">
    <property type="entry name" value="Winged helix-like DNA-binding domain superfamily/Winged helix DNA-binding domain"/>
    <property type="match status" value="1"/>
</dbReference>
<comment type="caution">
    <text evidence="16">The sequence shown here is derived from an EMBL/GenBank/DDBJ whole genome shotgun (WGS) entry which is preliminary data.</text>
</comment>
<dbReference type="RefSeq" id="WP_008542764.1">
    <property type="nucleotide sequence ID" value="NZ_JH604988.1"/>
</dbReference>
<feature type="binding site" evidence="14">
    <location>
        <position position="136"/>
    </location>
    <ligand>
        <name>Fe cation</name>
        <dbReference type="ChEBI" id="CHEBI:24875"/>
    </ligand>
</feature>
<keyword evidence="9 14" id="KW-0408">Iron</keyword>
<dbReference type="GO" id="GO:0032993">
    <property type="term" value="C:protein-DNA complex"/>
    <property type="evidence" value="ECO:0007669"/>
    <property type="project" value="UniProtKB-ARBA"/>
</dbReference>
<dbReference type="GO" id="GO:0005829">
    <property type="term" value="C:cytosol"/>
    <property type="evidence" value="ECO:0007669"/>
    <property type="project" value="TreeGrafter"/>
</dbReference>
<name>H3KG19_9BURK</name>
<evidence type="ECO:0000256" key="5">
    <source>
        <dbReference type="ARBA" id="ARBA00022490"/>
    </source>
</evidence>
<evidence type="ECO:0000256" key="10">
    <source>
        <dbReference type="ARBA" id="ARBA00023015"/>
    </source>
</evidence>
<dbReference type="InterPro" id="IPR036388">
    <property type="entry name" value="WH-like_DNA-bd_sf"/>
</dbReference>
<comment type="cofactor">
    <cofactor evidence="13">
        <name>Zn(2+)</name>
        <dbReference type="ChEBI" id="CHEBI:29105"/>
    </cofactor>
    <text evidence="13">Binds 1 zinc ion per subunit.</text>
</comment>
<feature type="binding site" evidence="13">
    <location>
        <position position="104"/>
    </location>
    <ligand>
        <name>Zn(2+)</name>
        <dbReference type="ChEBI" id="CHEBI:29105"/>
    </ligand>
</feature>
<evidence type="ECO:0000256" key="4">
    <source>
        <dbReference type="ARBA" id="ARBA00020910"/>
    </source>
</evidence>
<feature type="binding site" evidence="14">
    <location>
        <position position="100"/>
    </location>
    <ligand>
        <name>Fe cation</name>
        <dbReference type="ChEBI" id="CHEBI:24875"/>
    </ligand>
</feature>
<protein>
    <recommendedName>
        <fullName evidence="4 15">Ferric uptake regulation protein</fullName>
    </recommendedName>
</protein>
<evidence type="ECO:0000256" key="12">
    <source>
        <dbReference type="ARBA" id="ARBA00023163"/>
    </source>
</evidence>
<comment type="cofactor">
    <cofactor evidence="14">
        <name>Mn(2+)</name>
        <dbReference type="ChEBI" id="CHEBI:29035"/>
    </cofactor>
    <cofactor evidence="14">
        <name>Fe(2+)</name>
        <dbReference type="ChEBI" id="CHEBI:29033"/>
    </cofactor>
    <text evidence="14">Binds 1 Mn(2+) or Fe(2+) ion per subunit.</text>
</comment>
<evidence type="ECO:0000256" key="6">
    <source>
        <dbReference type="ARBA" id="ARBA00022491"/>
    </source>
</evidence>
<evidence type="ECO:0000256" key="2">
    <source>
        <dbReference type="ARBA" id="ARBA00007957"/>
    </source>
</evidence>
<dbReference type="GO" id="GO:0001216">
    <property type="term" value="F:DNA-binding transcription activator activity"/>
    <property type="evidence" value="ECO:0007669"/>
    <property type="project" value="UniProtKB-ARBA"/>
</dbReference>
<feature type="binding site" evidence="14">
    <location>
        <position position="119"/>
    </location>
    <ligand>
        <name>Fe cation</name>
        <dbReference type="ChEBI" id="CHEBI:24875"/>
    </ligand>
</feature>
<dbReference type="PANTHER" id="PTHR33202:SF2">
    <property type="entry name" value="FERRIC UPTAKE REGULATION PROTEIN"/>
    <property type="match status" value="1"/>
</dbReference>
<dbReference type="PATRIC" id="fig|762967.3.peg.1330"/>
<dbReference type="OrthoDB" id="8659436at2"/>
<keyword evidence="8 13" id="KW-0862">Zinc</keyword>
<evidence type="ECO:0000256" key="8">
    <source>
        <dbReference type="ARBA" id="ARBA00022833"/>
    </source>
</evidence>
<evidence type="ECO:0000256" key="3">
    <source>
        <dbReference type="ARBA" id="ARBA00011738"/>
    </source>
</evidence>
<organism evidence="16 17">
    <name type="scientific">Sutterella parvirubra YIT 11816</name>
    <dbReference type="NCBI Taxonomy" id="762967"/>
    <lineage>
        <taxon>Bacteria</taxon>
        <taxon>Pseudomonadati</taxon>
        <taxon>Pseudomonadota</taxon>
        <taxon>Betaproteobacteria</taxon>
        <taxon>Burkholderiales</taxon>
        <taxon>Sutterellaceae</taxon>
        <taxon>Sutterella</taxon>
    </lineage>
</organism>
<dbReference type="CDD" id="cd07153">
    <property type="entry name" value="Fur_like"/>
    <property type="match status" value="1"/>
</dbReference>